<evidence type="ECO:0000256" key="5">
    <source>
        <dbReference type="HAMAP-Rule" id="MF_00651"/>
    </source>
</evidence>
<dbReference type="GO" id="GO:0005829">
    <property type="term" value="C:cytosol"/>
    <property type="evidence" value="ECO:0007669"/>
    <property type="project" value="TreeGrafter"/>
</dbReference>
<keyword evidence="1 5" id="KW-0963">Cytoplasm</keyword>
<keyword evidence="4 5" id="KW-0378">Hydrolase</keyword>
<comment type="subcellular location">
    <subcellularLocation>
        <location evidence="5">Cytoplasm</location>
    </subcellularLocation>
</comment>
<evidence type="ECO:0000256" key="1">
    <source>
        <dbReference type="ARBA" id="ARBA00022490"/>
    </source>
</evidence>
<organism evidence="7 8">
    <name type="scientific">Candidatus Kaiserbacteria bacterium CG10_big_fil_rev_8_21_14_0_10_51_14</name>
    <dbReference type="NCBI Taxonomy" id="1974610"/>
    <lineage>
        <taxon>Bacteria</taxon>
        <taxon>Candidatus Kaiseribacteriota</taxon>
    </lineage>
</organism>
<comment type="similarity">
    <text evidence="5">Belongs to the YqgF HJR family.</text>
</comment>
<keyword evidence="2 5" id="KW-0690">Ribosome biogenesis</keyword>
<evidence type="ECO:0000259" key="6">
    <source>
        <dbReference type="SMART" id="SM00732"/>
    </source>
</evidence>
<gene>
    <name evidence="7" type="ORF">COU18_00095</name>
</gene>
<accession>A0A2H0UEP2</accession>
<dbReference type="SMART" id="SM00732">
    <property type="entry name" value="YqgFc"/>
    <property type="match status" value="1"/>
</dbReference>
<evidence type="ECO:0000313" key="8">
    <source>
        <dbReference type="Proteomes" id="UP000231192"/>
    </source>
</evidence>
<dbReference type="HAMAP" id="MF_00651">
    <property type="entry name" value="Nuclease_YqgF"/>
    <property type="match status" value="1"/>
</dbReference>
<dbReference type="PANTHER" id="PTHR33317:SF4">
    <property type="entry name" value="POLYNUCLEOTIDYL TRANSFERASE, RIBONUCLEASE H-LIKE SUPERFAMILY PROTEIN"/>
    <property type="match status" value="1"/>
</dbReference>
<dbReference type="SUPFAM" id="SSF53098">
    <property type="entry name" value="Ribonuclease H-like"/>
    <property type="match status" value="1"/>
</dbReference>
<dbReference type="InterPro" id="IPR006641">
    <property type="entry name" value="YqgF/RNaseH-like_dom"/>
</dbReference>
<proteinExistence type="inferred from homology"/>
<dbReference type="NCBIfam" id="TIGR00250">
    <property type="entry name" value="RNAse_H_YqgF"/>
    <property type="match status" value="1"/>
</dbReference>
<dbReference type="AlphaFoldDB" id="A0A2H0UEP2"/>
<evidence type="ECO:0000256" key="4">
    <source>
        <dbReference type="ARBA" id="ARBA00022801"/>
    </source>
</evidence>
<dbReference type="CDD" id="cd16964">
    <property type="entry name" value="YqgF"/>
    <property type="match status" value="1"/>
</dbReference>
<dbReference type="InterPro" id="IPR012337">
    <property type="entry name" value="RNaseH-like_sf"/>
</dbReference>
<sequence length="131" mass="14377">MKYLGIDYGAKRVGVAISDADGKIAFPRTVFQNNEKLFSQLKQLAVDEHIEAIIVGDTRAFAGLENPITKDAEVFVEELKKTLALPVTLASEAGSSIEASRYAEKRNEHDDSAAAAIILQRYLDMHLNAVE</sequence>
<dbReference type="EC" id="3.1.-.-" evidence="5"/>
<dbReference type="PANTHER" id="PTHR33317">
    <property type="entry name" value="POLYNUCLEOTIDYL TRANSFERASE, RIBONUCLEASE H-LIKE SUPERFAMILY PROTEIN"/>
    <property type="match status" value="1"/>
</dbReference>
<evidence type="ECO:0000256" key="2">
    <source>
        <dbReference type="ARBA" id="ARBA00022517"/>
    </source>
</evidence>
<name>A0A2H0UEP2_9BACT</name>
<dbReference type="Gene3D" id="3.30.420.140">
    <property type="entry name" value="YqgF/RNase H-like domain"/>
    <property type="match status" value="1"/>
</dbReference>
<dbReference type="InterPro" id="IPR005227">
    <property type="entry name" value="YqgF"/>
</dbReference>
<dbReference type="GO" id="GO:0004518">
    <property type="term" value="F:nuclease activity"/>
    <property type="evidence" value="ECO:0007669"/>
    <property type="project" value="UniProtKB-KW"/>
</dbReference>
<dbReference type="EMBL" id="PFBK01000002">
    <property type="protein sequence ID" value="PIR84146.1"/>
    <property type="molecule type" value="Genomic_DNA"/>
</dbReference>
<keyword evidence="3 5" id="KW-0540">Nuclease</keyword>
<dbReference type="GO" id="GO:0016788">
    <property type="term" value="F:hydrolase activity, acting on ester bonds"/>
    <property type="evidence" value="ECO:0007669"/>
    <property type="project" value="UniProtKB-UniRule"/>
</dbReference>
<protein>
    <recommendedName>
        <fullName evidence="5">Putative pre-16S rRNA nuclease</fullName>
        <ecNumber evidence="5">3.1.-.-</ecNumber>
    </recommendedName>
</protein>
<comment type="function">
    <text evidence="5">Could be a nuclease involved in processing of the 5'-end of pre-16S rRNA.</text>
</comment>
<dbReference type="GO" id="GO:0000967">
    <property type="term" value="P:rRNA 5'-end processing"/>
    <property type="evidence" value="ECO:0007669"/>
    <property type="project" value="UniProtKB-UniRule"/>
</dbReference>
<evidence type="ECO:0000256" key="3">
    <source>
        <dbReference type="ARBA" id="ARBA00022722"/>
    </source>
</evidence>
<dbReference type="Proteomes" id="UP000231192">
    <property type="component" value="Unassembled WGS sequence"/>
</dbReference>
<feature type="domain" description="YqgF/RNase H-like" evidence="6">
    <location>
        <begin position="1"/>
        <end position="99"/>
    </location>
</feature>
<evidence type="ECO:0000313" key="7">
    <source>
        <dbReference type="EMBL" id="PIR84146.1"/>
    </source>
</evidence>
<comment type="caution">
    <text evidence="7">The sequence shown here is derived from an EMBL/GenBank/DDBJ whole genome shotgun (WGS) entry which is preliminary data.</text>
</comment>
<reference evidence="8" key="1">
    <citation type="submission" date="2017-09" db="EMBL/GenBank/DDBJ databases">
        <title>Depth-based differentiation of microbial function through sediment-hosted aquifers and enrichment of novel symbionts in the deep terrestrial subsurface.</title>
        <authorList>
            <person name="Probst A.J."/>
            <person name="Ladd B."/>
            <person name="Jarett J.K."/>
            <person name="Geller-Mcgrath D.E."/>
            <person name="Sieber C.M.K."/>
            <person name="Emerson J.B."/>
            <person name="Anantharaman K."/>
            <person name="Thomas B.C."/>
            <person name="Malmstrom R."/>
            <person name="Stieglmeier M."/>
            <person name="Klingl A."/>
            <person name="Woyke T."/>
            <person name="Ryan C.M."/>
            <person name="Banfield J.F."/>
        </authorList>
    </citation>
    <scope>NUCLEOTIDE SEQUENCE [LARGE SCALE GENOMIC DNA]</scope>
</reference>
<dbReference type="InterPro" id="IPR037027">
    <property type="entry name" value="YqgF/RNaseH-like_dom_sf"/>
</dbReference>
<dbReference type="Pfam" id="PF03652">
    <property type="entry name" value="RuvX"/>
    <property type="match status" value="1"/>
</dbReference>